<feature type="signal peptide" evidence="1">
    <location>
        <begin position="1"/>
        <end position="24"/>
    </location>
</feature>
<keyword evidence="1" id="KW-0732">Signal</keyword>
<accession>A0ABR9IPD6</accession>
<gene>
    <name evidence="2" type="ORF">H4W29_002211</name>
</gene>
<keyword evidence="3" id="KW-1185">Reference proteome</keyword>
<organism evidence="2 3">
    <name type="scientific">Rhizobium viscosum</name>
    <name type="common">Arthrobacter viscosus</name>
    <dbReference type="NCBI Taxonomy" id="1673"/>
    <lineage>
        <taxon>Bacteria</taxon>
        <taxon>Pseudomonadati</taxon>
        <taxon>Pseudomonadota</taxon>
        <taxon>Alphaproteobacteria</taxon>
        <taxon>Hyphomicrobiales</taxon>
        <taxon>Rhizobiaceae</taxon>
        <taxon>Rhizobium/Agrobacterium group</taxon>
        <taxon>Rhizobium</taxon>
    </lineage>
</organism>
<protein>
    <submittedName>
        <fullName evidence="2">Uncharacterized protein</fullName>
    </submittedName>
</protein>
<feature type="chain" id="PRO_5047051681" evidence="1">
    <location>
        <begin position="25"/>
        <end position="82"/>
    </location>
</feature>
<proteinExistence type="predicted"/>
<dbReference type="Proteomes" id="UP000620262">
    <property type="component" value="Unassembled WGS sequence"/>
</dbReference>
<comment type="caution">
    <text evidence="2">The sequence shown here is derived from an EMBL/GenBank/DDBJ whole genome shotgun (WGS) entry which is preliminary data.</text>
</comment>
<name>A0ABR9IPD6_RHIVS</name>
<reference evidence="2 3" key="1">
    <citation type="submission" date="2020-10" db="EMBL/GenBank/DDBJ databases">
        <title>Sequencing the genomes of 1000 actinobacteria strains.</title>
        <authorList>
            <person name="Klenk H.-P."/>
        </authorList>
    </citation>
    <scope>NUCLEOTIDE SEQUENCE [LARGE SCALE GENOMIC DNA]</scope>
    <source>
        <strain evidence="2 3">DSM 7307</strain>
    </source>
</reference>
<dbReference type="EMBL" id="JADBEC010000001">
    <property type="protein sequence ID" value="MBE1505030.1"/>
    <property type="molecule type" value="Genomic_DNA"/>
</dbReference>
<dbReference type="RefSeq" id="WP_192728958.1">
    <property type="nucleotide sequence ID" value="NZ_BAAAVL010000007.1"/>
</dbReference>
<evidence type="ECO:0000313" key="2">
    <source>
        <dbReference type="EMBL" id="MBE1505030.1"/>
    </source>
</evidence>
<sequence length="82" mass="9363">MKNIIIASAFAAATILATALPSQAASVTITTDNDGYGYHRMVDRPYYRHRLPPRRVSHDCYTRTERFHSHGETVIKKTRVCR</sequence>
<evidence type="ECO:0000313" key="3">
    <source>
        <dbReference type="Proteomes" id="UP000620262"/>
    </source>
</evidence>
<evidence type="ECO:0000256" key="1">
    <source>
        <dbReference type="SAM" id="SignalP"/>
    </source>
</evidence>